<name>A0A2J7ZNE1_9CHLO</name>
<keyword evidence="3" id="KW-1185">Reference proteome</keyword>
<dbReference type="InterPro" id="IPR011009">
    <property type="entry name" value="Kinase-like_dom_sf"/>
</dbReference>
<evidence type="ECO:0000313" key="2">
    <source>
        <dbReference type="EMBL" id="PNH01777.1"/>
    </source>
</evidence>
<evidence type="ECO:0000313" key="3">
    <source>
        <dbReference type="Proteomes" id="UP000236333"/>
    </source>
</evidence>
<dbReference type="Proteomes" id="UP000236333">
    <property type="component" value="Unassembled WGS sequence"/>
</dbReference>
<sequence>MSAPGEGPVPSSHTLQKQPSSRNANGSRPASREPAREPAFRGEGDGLAAVPACPGRLTEAYDVQKAVGKGGYAIVYKGIRAEDGRVVAVKKVEVWRITSSAVQSQARTRSDVHGAAAELYEQLVLLASEVAARLRGLKPPPPSTPPNGKRSSAAAAAAAASAAAAAAAAAAATGPLAAPPMETLRGLHPLYFSEPLVPPLRSDADAFQKQQLGAFLHLLAWLLRLNSRPDAAAAVEAHLEIVPAAQAPTARLAAASRSGGGGAAAAPPPSHRLPLCTNVLKGAEAAKRGAQVLGLSTEFAPVNAIALGHGRAVVGLLQEAVAASVRRVPLGVRPLGRPAEASAEEDATAAEEVSELEGDADCVVTAASASAGANGYGSDDGDDEAEYGGGGAGPASAAAQRARDSLAPGADKTDGLDGSRQIKLMHDAMRSMRKEMRRLDIRLGVARNELWAKQMTRARQLDAGVVGSEGDEEEGVG</sequence>
<evidence type="ECO:0008006" key="4">
    <source>
        <dbReference type="Google" id="ProtNLM"/>
    </source>
</evidence>
<dbReference type="AlphaFoldDB" id="A0A2J7ZNE1"/>
<dbReference type="OrthoDB" id="248923at2759"/>
<accession>A0A2J7ZNE1</accession>
<reference evidence="2 3" key="1">
    <citation type="journal article" date="2017" name="Mol. Biol. Evol.">
        <title>The 4-celled Tetrabaena socialis nuclear genome reveals the essential components for genetic control of cell number at the origin of multicellularity in the volvocine lineage.</title>
        <authorList>
            <person name="Featherston J."/>
            <person name="Arakaki Y."/>
            <person name="Hanschen E.R."/>
            <person name="Ferris P.J."/>
            <person name="Michod R.E."/>
            <person name="Olson B.J.S.C."/>
            <person name="Nozaki H."/>
            <person name="Durand P.M."/>
        </authorList>
    </citation>
    <scope>NUCLEOTIDE SEQUENCE [LARGE SCALE GENOMIC DNA]</scope>
    <source>
        <strain evidence="2 3">NIES-571</strain>
    </source>
</reference>
<organism evidence="2 3">
    <name type="scientific">Tetrabaena socialis</name>
    <dbReference type="NCBI Taxonomy" id="47790"/>
    <lineage>
        <taxon>Eukaryota</taxon>
        <taxon>Viridiplantae</taxon>
        <taxon>Chlorophyta</taxon>
        <taxon>core chlorophytes</taxon>
        <taxon>Chlorophyceae</taxon>
        <taxon>CS clade</taxon>
        <taxon>Chlamydomonadales</taxon>
        <taxon>Tetrabaenaceae</taxon>
        <taxon>Tetrabaena</taxon>
    </lineage>
</organism>
<gene>
    <name evidence="2" type="ORF">TSOC_012296</name>
</gene>
<feature type="region of interest" description="Disordered" evidence="1">
    <location>
        <begin position="371"/>
        <end position="419"/>
    </location>
</feature>
<dbReference type="EMBL" id="PGGS01000795">
    <property type="protein sequence ID" value="PNH01777.1"/>
    <property type="molecule type" value="Genomic_DNA"/>
</dbReference>
<comment type="caution">
    <text evidence="2">The sequence shown here is derived from an EMBL/GenBank/DDBJ whole genome shotgun (WGS) entry which is preliminary data.</text>
</comment>
<evidence type="ECO:0000256" key="1">
    <source>
        <dbReference type="SAM" id="MobiDB-lite"/>
    </source>
</evidence>
<feature type="compositionally biased region" description="Basic and acidic residues" evidence="1">
    <location>
        <begin position="30"/>
        <end position="44"/>
    </location>
</feature>
<dbReference type="SUPFAM" id="SSF56112">
    <property type="entry name" value="Protein kinase-like (PK-like)"/>
    <property type="match status" value="1"/>
</dbReference>
<dbReference type="Gene3D" id="3.30.200.20">
    <property type="entry name" value="Phosphorylase Kinase, domain 1"/>
    <property type="match status" value="1"/>
</dbReference>
<feature type="compositionally biased region" description="Polar residues" evidence="1">
    <location>
        <begin position="11"/>
        <end position="28"/>
    </location>
</feature>
<protein>
    <recommendedName>
        <fullName evidence="4">Protein kinase domain-containing protein</fullName>
    </recommendedName>
</protein>
<feature type="region of interest" description="Disordered" evidence="1">
    <location>
        <begin position="1"/>
        <end position="47"/>
    </location>
</feature>
<proteinExistence type="predicted"/>